<evidence type="ECO:0000256" key="1">
    <source>
        <dbReference type="SAM" id="MobiDB-lite"/>
    </source>
</evidence>
<accession>A0AAW2KKI4</accession>
<reference evidence="2" key="2">
    <citation type="journal article" date="2024" name="Plant">
        <title>Genomic evolution and insights into agronomic trait innovations of Sesamum species.</title>
        <authorList>
            <person name="Miao H."/>
            <person name="Wang L."/>
            <person name="Qu L."/>
            <person name="Liu H."/>
            <person name="Sun Y."/>
            <person name="Le M."/>
            <person name="Wang Q."/>
            <person name="Wei S."/>
            <person name="Zheng Y."/>
            <person name="Lin W."/>
            <person name="Duan Y."/>
            <person name="Cao H."/>
            <person name="Xiong S."/>
            <person name="Wang X."/>
            <person name="Wei L."/>
            <person name="Li C."/>
            <person name="Ma Q."/>
            <person name="Ju M."/>
            <person name="Zhao R."/>
            <person name="Li G."/>
            <person name="Mu C."/>
            <person name="Tian Q."/>
            <person name="Mei H."/>
            <person name="Zhang T."/>
            <person name="Gao T."/>
            <person name="Zhang H."/>
        </authorList>
    </citation>
    <scope>NUCLEOTIDE SEQUENCE</scope>
    <source>
        <strain evidence="2">KEN8</strain>
    </source>
</reference>
<reference evidence="2" key="1">
    <citation type="submission" date="2020-06" db="EMBL/GenBank/DDBJ databases">
        <authorList>
            <person name="Li T."/>
            <person name="Hu X."/>
            <person name="Zhang T."/>
            <person name="Song X."/>
            <person name="Zhang H."/>
            <person name="Dai N."/>
            <person name="Sheng W."/>
            <person name="Hou X."/>
            <person name="Wei L."/>
        </authorList>
    </citation>
    <scope>NUCLEOTIDE SEQUENCE</scope>
    <source>
        <strain evidence="2">KEN8</strain>
        <tissue evidence="2">Leaf</tissue>
    </source>
</reference>
<dbReference type="AlphaFoldDB" id="A0AAW2KKI4"/>
<protein>
    <recommendedName>
        <fullName evidence="3">GAG-pre-integrase domain-containing protein</fullName>
    </recommendedName>
</protein>
<name>A0AAW2KKI4_9LAMI</name>
<evidence type="ECO:0000313" key="2">
    <source>
        <dbReference type="EMBL" id="KAL0307532.1"/>
    </source>
</evidence>
<gene>
    <name evidence="2" type="ORF">Scaly_2980700</name>
</gene>
<proteinExistence type="predicted"/>
<dbReference type="EMBL" id="JACGWM010000350">
    <property type="protein sequence ID" value="KAL0307532.1"/>
    <property type="molecule type" value="Genomic_DNA"/>
</dbReference>
<sequence>MKRLVDLKSLEIDNLDNLAACESCLKGKMTRKPFVGQSTLANGLLDLIHTDIYGQLNTQARGGFSYFITSTNDHSRSARVPQPPERYDFLGVTGQLDNDPKTYGEAMSDIDWKSGLKP</sequence>
<evidence type="ECO:0008006" key="3">
    <source>
        <dbReference type="Google" id="ProtNLM"/>
    </source>
</evidence>
<organism evidence="2">
    <name type="scientific">Sesamum calycinum</name>
    <dbReference type="NCBI Taxonomy" id="2727403"/>
    <lineage>
        <taxon>Eukaryota</taxon>
        <taxon>Viridiplantae</taxon>
        <taxon>Streptophyta</taxon>
        <taxon>Embryophyta</taxon>
        <taxon>Tracheophyta</taxon>
        <taxon>Spermatophyta</taxon>
        <taxon>Magnoliopsida</taxon>
        <taxon>eudicotyledons</taxon>
        <taxon>Gunneridae</taxon>
        <taxon>Pentapetalae</taxon>
        <taxon>asterids</taxon>
        <taxon>lamiids</taxon>
        <taxon>Lamiales</taxon>
        <taxon>Pedaliaceae</taxon>
        <taxon>Sesamum</taxon>
    </lineage>
</organism>
<feature type="region of interest" description="Disordered" evidence="1">
    <location>
        <begin position="98"/>
        <end position="118"/>
    </location>
</feature>
<comment type="caution">
    <text evidence="2">The sequence shown here is derived from an EMBL/GenBank/DDBJ whole genome shotgun (WGS) entry which is preliminary data.</text>
</comment>